<organism evidence="1 2">
    <name type="scientific">Caerostris darwini</name>
    <dbReference type="NCBI Taxonomy" id="1538125"/>
    <lineage>
        <taxon>Eukaryota</taxon>
        <taxon>Metazoa</taxon>
        <taxon>Ecdysozoa</taxon>
        <taxon>Arthropoda</taxon>
        <taxon>Chelicerata</taxon>
        <taxon>Arachnida</taxon>
        <taxon>Araneae</taxon>
        <taxon>Araneomorphae</taxon>
        <taxon>Entelegynae</taxon>
        <taxon>Araneoidea</taxon>
        <taxon>Araneidae</taxon>
        <taxon>Caerostris</taxon>
    </lineage>
</organism>
<comment type="caution">
    <text evidence="1">The sequence shown here is derived from an EMBL/GenBank/DDBJ whole genome shotgun (WGS) entry which is preliminary data.</text>
</comment>
<feature type="non-terminal residue" evidence="1">
    <location>
        <position position="1"/>
    </location>
</feature>
<protein>
    <submittedName>
        <fullName evidence="1">Uncharacterized protein</fullName>
    </submittedName>
</protein>
<reference evidence="1 2" key="1">
    <citation type="submission" date="2021-06" db="EMBL/GenBank/DDBJ databases">
        <title>Caerostris darwini draft genome.</title>
        <authorList>
            <person name="Kono N."/>
            <person name="Arakawa K."/>
        </authorList>
    </citation>
    <scope>NUCLEOTIDE SEQUENCE [LARGE SCALE GENOMIC DNA]</scope>
</reference>
<name>A0AAV4PB56_9ARAC</name>
<dbReference type="AlphaFoldDB" id="A0AAV4PB56"/>
<proteinExistence type="predicted"/>
<accession>A0AAV4PB56</accession>
<keyword evidence="2" id="KW-1185">Reference proteome</keyword>
<evidence type="ECO:0000313" key="2">
    <source>
        <dbReference type="Proteomes" id="UP001054837"/>
    </source>
</evidence>
<evidence type="ECO:0000313" key="1">
    <source>
        <dbReference type="EMBL" id="GIX93213.1"/>
    </source>
</evidence>
<dbReference type="EMBL" id="BPLQ01002477">
    <property type="protein sequence ID" value="GIX93213.1"/>
    <property type="molecule type" value="Genomic_DNA"/>
</dbReference>
<sequence length="49" mass="5797">GQVPLKIYIDILKVEMRKVSQVKVPGIRKQQLVSYNSVELQDLEKYKYM</sequence>
<gene>
    <name evidence="1" type="ORF">CDAR_76091</name>
</gene>
<dbReference type="Proteomes" id="UP001054837">
    <property type="component" value="Unassembled WGS sequence"/>
</dbReference>